<keyword evidence="4" id="KW-0808">Transferase</keyword>
<organism evidence="10 11">
    <name type="scientific">Candidatus Danuiimicrobium aquiferis</name>
    <dbReference type="NCBI Taxonomy" id="1801832"/>
    <lineage>
        <taxon>Bacteria</taxon>
        <taxon>Pseudomonadati</taxon>
        <taxon>Candidatus Omnitrophota</taxon>
        <taxon>Candidatus Danuiimicrobium</taxon>
    </lineage>
</organism>
<feature type="domain" description="ArnT-like N-terminal" evidence="9">
    <location>
        <begin position="110"/>
        <end position="250"/>
    </location>
</feature>
<evidence type="ECO:0000256" key="3">
    <source>
        <dbReference type="ARBA" id="ARBA00022676"/>
    </source>
</evidence>
<feature type="transmembrane region" description="Helical" evidence="8">
    <location>
        <begin position="12"/>
        <end position="33"/>
    </location>
</feature>
<keyword evidence="5 8" id="KW-0812">Transmembrane</keyword>
<feature type="transmembrane region" description="Helical" evidence="8">
    <location>
        <begin position="72"/>
        <end position="92"/>
    </location>
</feature>
<accession>A0A1G1KQE4</accession>
<sequence length="560" mass="64280">MKQVKASYLSIPFAIFIFFASSYLLTAGGHFYYQDGYHKYLVVDSIVKGEGGFHKQMYVIGKEGKRTESYPIGSSLWMTPFYILGLINFNLFHAVLPAKIAANAMFITSFFTMLLNSFAVAGICALFYMICRRLEYPSRTSFLATLILGFATMMWPFSKFCFSEPQAAFFLLIFFYLCLGLSEGCTVKKIVCAGLCYGCAVITKYEVLFLLPAVVSYIFYQLRAEAANRRGQYVVCFLMVLALFCMSILLWNQYRFGHWFAFGRYQYFINRVPKKFMTILGYVSACAILLKLYLQFPRFASIIRRWTALMSMVFFTWLMLTFILNPKTNIVAFRVLFSSGKSIFVFAPVLILSAIGLKRFMKDHRAEGLFIVGCFTLYLLLLHSETIWTWGSRYYVSLVPFFMMPIAGFLSDFPKQSVVKGLACAVIVFSLVIQILGISVNYQDSLNTIDRLVAQDLEIAIDGYDTEAMHVFSRLIYDPAYSPIVAQFLVLRGVLTHQYPDFDPSFKTKVGVREPNNWMIDFWWLYLIKQGLPAQMIYAIVFLLLCISAGTFRILMKKFF</sequence>
<evidence type="ECO:0000256" key="1">
    <source>
        <dbReference type="ARBA" id="ARBA00004651"/>
    </source>
</evidence>
<evidence type="ECO:0000313" key="10">
    <source>
        <dbReference type="EMBL" id="OGW95137.1"/>
    </source>
</evidence>
<keyword evidence="7 8" id="KW-0472">Membrane</keyword>
<dbReference type="EMBL" id="MHFR01000068">
    <property type="protein sequence ID" value="OGW95137.1"/>
    <property type="molecule type" value="Genomic_DNA"/>
</dbReference>
<feature type="transmembrane region" description="Helical" evidence="8">
    <location>
        <begin position="232"/>
        <end position="251"/>
    </location>
</feature>
<reference evidence="10 11" key="1">
    <citation type="journal article" date="2016" name="Nat. Commun.">
        <title>Thousands of microbial genomes shed light on interconnected biogeochemical processes in an aquifer system.</title>
        <authorList>
            <person name="Anantharaman K."/>
            <person name="Brown C.T."/>
            <person name="Hug L.A."/>
            <person name="Sharon I."/>
            <person name="Castelle C.J."/>
            <person name="Probst A.J."/>
            <person name="Thomas B.C."/>
            <person name="Singh A."/>
            <person name="Wilkins M.J."/>
            <person name="Karaoz U."/>
            <person name="Brodie E.L."/>
            <person name="Williams K.H."/>
            <person name="Hubbard S.S."/>
            <person name="Banfield J.F."/>
        </authorList>
    </citation>
    <scope>NUCLEOTIDE SEQUENCE [LARGE SCALE GENOMIC DNA]</scope>
</reference>
<name>A0A1G1KQE4_9BACT</name>
<keyword evidence="6 8" id="KW-1133">Transmembrane helix</keyword>
<comment type="caution">
    <text evidence="10">The sequence shown here is derived from an EMBL/GenBank/DDBJ whole genome shotgun (WGS) entry which is preliminary data.</text>
</comment>
<evidence type="ECO:0000256" key="5">
    <source>
        <dbReference type="ARBA" id="ARBA00022692"/>
    </source>
</evidence>
<evidence type="ECO:0000313" key="11">
    <source>
        <dbReference type="Proteomes" id="UP000178187"/>
    </source>
</evidence>
<evidence type="ECO:0000256" key="7">
    <source>
        <dbReference type="ARBA" id="ARBA00023136"/>
    </source>
</evidence>
<feature type="transmembrane region" description="Helical" evidence="8">
    <location>
        <begin position="167"/>
        <end position="182"/>
    </location>
</feature>
<feature type="transmembrane region" description="Helical" evidence="8">
    <location>
        <begin position="422"/>
        <end position="442"/>
    </location>
</feature>
<evidence type="ECO:0000256" key="2">
    <source>
        <dbReference type="ARBA" id="ARBA00022475"/>
    </source>
</evidence>
<dbReference type="PANTHER" id="PTHR33908:SF11">
    <property type="entry name" value="MEMBRANE PROTEIN"/>
    <property type="match status" value="1"/>
</dbReference>
<comment type="subcellular location">
    <subcellularLocation>
        <location evidence="1">Cell membrane</location>
        <topology evidence="1">Multi-pass membrane protein</topology>
    </subcellularLocation>
</comment>
<feature type="transmembrane region" description="Helical" evidence="8">
    <location>
        <begin position="536"/>
        <end position="556"/>
    </location>
</feature>
<dbReference type="GO" id="GO:0000030">
    <property type="term" value="F:mannosyltransferase activity"/>
    <property type="evidence" value="ECO:0007669"/>
    <property type="project" value="InterPro"/>
</dbReference>
<feature type="transmembrane region" description="Helical" evidence="8">
    <location>
        <begin position="202"/>
        <end position="220"/>
    </location>
</feature>
<keyword evidence="3" id="KW-0328">Glycosyltransferase</keyword>
<gene>
    <name evidence="10" type="ORF">A3G33_04185</name>
</gene>
<dbReference type="InterPro" id="IPR050297">
    <property type="entry name" value="LipidA_mod_glycosyltrf_83"/>
</dbReference>
<feature type="transmembrane region" description="Helical" evidence="8">
    <location>
        <begin position="369"/>
        <end position="388"/>
    </location>
</feature>
<dbReference type="GO" id="GO:0016763">
    <property type="term" value="F:pentosyltransferase activity"/>
    <property type="evidence" value="ECO:0007669"/>
    <property type="project" value="TreeGrafter"/>
</dbReference>
<dbReference type="PANTHER" id="PTHR33908">
    <property type="entry name" value="MANNOSYLTRANSFERASE YKCB-RELATED"/>
    <property type="match status" value="1"/>
</dbReference>
<evidence type="ECO:0000256" key="8">
    <source>
        <dbReference type="SAM" id="Phobius"/>
    </source>
</evidence>
<dbReference type="GO" id="GO:0006493">
    <property type="term" value="P:protein O-linked glycosylation"/>
    <property type="evidence" value="ECO:0007669"/>
    <property type="project" value="InterPro"/>
</dbReference>
<dbReference type="Pfam" id="PF02366">
    <property type="entry name" value="PMT"/>
    <property type="match status" value="1"/>
</dbReference>
<dbReference type="GO" id="GO:0009103">
    <property type="term" value="P:lipopolysaccharide biosynthetic process"/>
    <property type="evidence" value="ECO:0007669"/>
    <property type="project" value="UniProtKB-ARBA"/>
</dbReference>
<feature type="transmembrane region" description="Helical" evidence="8">
    <location>
        <begin position="136"/>
        <end position="155"/>
    </location>
</feature>
<evidence type="ECO:0000256" key="6">
    <source>
        <dbReference type="ARBA" id="ARBA00022989"/>
    </source>
</evidence>
<protein>
    <recommendedName>
        <fullName evidence="9">ArnT-like N-terminal domain-containing protein</fullName>
    </recommendedName>
</protein>
<feature type="transmembrane region" description="Helical" evidence="8">
    <location>
        <begin position="394"/>
        <end position="410"/>
    </location>
</feature>
<dbReference type="GO" id="GO:0005886">
    <property type="term" value="C:plasma membrane"/>
    <property type="evidence" value="ECO:0007669"/>
    <property type="project" value="UniProtKB-SubCell"/>
</dbReference>
<dbReference type="Proteomes" id="UP000178187">
    <property type="component" value="Unassembled WGS sequence"/>
</dbReference>
<dbReference type="InterPro" id="IPR003342">
    <property type="entry name" value="ArnT-like_N"/>
</dbReference>
<evidence type="ECO:0000259" key="9">
    <source>
        <dbReference type="Pfam" id="PF02366"/>
    </source>
</evidence>
<feature type="transmembrane region" description="Helical" evidence="8">
    <location>
        <begin position="104"/>
        <end position="130"/>
    </location>
</feature>
<evidence type="ECO:0000256" key="4">
    <source>
        <dbReference type="ARBA" id="ARBA00022679"/>
    </source>
</evidence>
<feature type="transmembrane region" description="Helical" evidence="8">
    <location>
        <begin position="306"/>
        <end position="324"/>
    </location>
</feature>
<feature type="transmembrane region" description="Helical" evidence="8">
    <location>
        <begin position="276"/>
        <end position="294"/>
    </location>
</feature>
<dbReference type="AlphaFoldDB" id="A0A1G1KQE4"/>
<feature type="transmembrane region" description="Helical" evidence="8">
    <location>
        <begin position="336"/>
        <end position="357"/>
    </location>
</feature>
<proteinExistence type="predicted"/>
<keyword evidence="2" id="KW-1003">Cell membrane</keyword>